<evidence type="ECO:0008006" key="3">
    <source>
        <dbReference type="Google" id="ProtNLM"/>
    </source>
</evidence>
<evidence type="ECO:0000313" key="1">
    <source>
        <dbReference type="EMBL" id="SET79781.1"/>
    </source>
</evidence>
<proteinExistence type="predicted"/>
<dbReference type="EMBL" id="FOHZ01000025">
    <property type="protein sequence ID" value="SET79781.1"/>
    <property type="molecule type" value="Genomic_DNA"/>
</dbReference>
<protein>
    <recommendedName>
        <fullName evidence="3">F5/8 type C domain-containing protein</fullName>
    </recommendedName>
</protein>
<accession>A0A1I0HAC0</accession>
<evidence type="ECO:0000313" key="2">
    <source>
        <dbReference type="Proteomes" id="UP000198762"/>
    </source>
</evidence>
<dbReference type="STRING" id="430453.SAMN04487962_12519"/>
<dbReference type="AlphaFoldDB" id="A0A1I0HAC0"/>
<dbReference type="Proteomes" id="UP000198762">
    <property type="component" value="Unassembled WGS sequence"/>
</dbReference>
<dbReference type="Gene3D" id="2.60.120.260">
    <property type="entry name" value="Galactose-binding domain-like"/>
    <property type="match status" value="1"/>
</dbReference>
<organism evidence="1 2">
    <name type="scientific">Marinobacter segnicrescens</name>
    <dbReference type="NCBI Taxonomy" id="430453"/>
    <lineage>
        <taxon>Bacteria</taxon>
        <taxon>Pseudomonadati</taxon>
        <taxon>Pseudomonadota</taxon>
        <taxon>Gammaproteobacteria</taxon>
        <taxon>Pseudomonadales</taxon>
        <taxon>Marinobacteraceae</taxon>
        <taxon>Marinobacter</taxon>
    </lineage>
</organism>
<sequence>MRGGFKVNFDVAEAIAIGSQTDAVVSSEAINTHNQRGVTFLVNVGTLGTSVDVAVEYSDDGVTWTEDADRAVAAVAGLNEININGVQHSFYRVTVTNAGTSIYGASAIVGPHRMVAV</sequence>
<gene>
    <name evidence="1" type="ORF">SAMN04487962_12519</name>
</gene>
<keyword evidence="2" id="KW-1185">Reference proteome</keyword>
<name>A0A1I0HAC0_9GAMM</name>
<dbReference type="RefSeq" id="WP_143066634.1">
    <property type="nucleotide sequence ID" value="NZ_FOHZ01000025.1"/>
</dbReference>
<reference evidence="2" key="1">
    <citation type="submission" date="2016-10" db="EMBL/GenBank/DDBJ databases">
        <authorList>
            <person name="Varghese N."/>
            <person name="Submissions S."/>
        </authorList>
    </citation>
    <scope>NUCLEOTIDE SEQUENCE [LARGE SCALE GENOMIC DNA]</scope>
    <source>
        <strain evidence="2">CGMCC 1.6489</strain>
    </source>
</reference>